<accession>A0A0J7KEM7</accession>
<dbReference type="STRING" id="67767.A0A0J7KEM7"/>
<evidence type="ECO:0000313" key="2">
    <source>
        <dbReference type="Proteomes" id="UP000036403"/>
    </source>
</evidence>
<organism evidence="1 2">
    <name type="scientific">Lasius niger</name>
    <name type="common">Black garden ant</name>
    <dbReference type="NCBI Taxonomy" id="67767"/>
    <lineage>
        <taxon>Eukaryota</taxon>
        <taxon>Metazoa</taxon>
        <taxon>Ecdysozoa</taxon>
        <taxon>Arthropoda</taxon>
        <taxon>Hexapoda</taxon>
        <taxon>Insecta</taxon>
        <taxon>Pterygota</taxon>
        <taxon>Neoptera</taxon>
        <taxon>Endopterygota</taxon>
        <taxon>Hymenoptera</taxon>
        <taxon>Apocrita</taxon>
        <taxon>Aculeata</taxon>
        <taxon>Formicoidea</taxon>
        <taxon>Formicidae</taxon>
        <taxon>Formicinae</taxon>
        <taxon>Lasius</taxon>
        <taxon>Lasius</taxon>
    </lineage>
</organism>
<dbReference type="PaxDb" id="67767-A0A0J7KEM7"/>
<reference evidence="1 2" key="1">
    <citation type="submission" date="2015-04" db="EMBL/GenBank/DDBJ databases">
        <title>Lasius niger genome sequencing.</title>
        <authorList>
            <person name="Konorov E.A."/>
            <person name="Nikitin M.A."/>
            <person name="Kirill M.V."/>
            <person name="Chang P."/>
        </authorList>
    </citation>
    <scope>NUCLEOTIDE SEQUENCE [LARGE SCALE GENOMIC DNA]</scope>
    <source>
        <tissue evidence="1">Whole</tissue>
    </source>
</reference>
<name>A0A0J7KEM7_LASNI</name>
<sequence length="146" mass="16459">MLKEIFGRGITKFNGTDYLTWKFEVMQMLMVHGLDDLIDDSRPRPDGERNVPAVKAWVKNNAKAMSLISSAIEKRQLQSMITCTTAKQMWDNLQSMYEQRSSSKYVTAIQNLASQLKDVGEVISEIDIMANILGTLPPKYNALVTA</sequence>
<dbReference type="AlphaFoldDB" id="A0A0J7KEM7"/>
<keyword evidence="2" id="KW-1185">Reference proteome</keyword>
<dbReference type="PANTHER" id="PTHR47481">
    <property type="match status" value="1"/>
</dbReference>
<gene>
    <name evidence="1" type="ORF">RF55_11773</name>
</gene>
<dbReference type="PANTHER" id="PTHR47481:SF7">
    <property type="entry name" value="CCHC-TYPE DOMAIN-CONTAINING PROTEIN"/>
    <property type="match status" value="1"/>
</dbReference>
<comment type="caution">
    <text evidence="1">The sequence shown here is derived from an EMBL/GenBank/DDBJ whole genome shotgun (WGS) entry which is preliminary data.</text>
</comment>
<dbReference type="OrthoDB" id="8063677at2759"/>
<evidence type="ECO:0000313" key="1">
    <source>
        <dbReference type="EMBL" id="KMQ88694.1"/>
    </source>
</evidence>
<protein>
    <submittedName>
        <fullName evidence="1">Integrase core domain protein</fullName>
    </submittedName>
</protein>
<proteinExistence type="predicted"/>
<dbReference type="EMBL" id="LBMM01008689">
    <property type="protein sequence ID" value="KMQ88694.1"/>
    <property type="molecule type" value="Genomic_DNA"/>
</dbReference>
<dbReference type="Pfam" id="PF14223">
    <property type="entry name" value="Retrotran_gag_2"/>
    <property type="match status" value="1"/>
</dbReference>
<dbReference type="Proteomes" id="UP000036403">
    <property type="component" value="Unassembled WGS sequence"/>
</dbReference>